<evidence type="ECO:0000256" key="6">
    <source>
        <dbReference type="SAM" id="SignalP"/>
    </source>
</evidence>
<dbReference type="Pfam" id="PF01497">
    <property type="entry name" value="Peripla_BP_2"/>
    <property type="match status" value="1"/>
</dbReference>
<evidence type="ECO:0000313" key="9">
    <source>
        <dbReference type="Proteomes" id="UP000009230"/>
    </source>
</evidence>
<dbReference type="PROSITE" id="PS50983">
    <property type="entry name" value="FE_B12_PBP"/>
    <property type="match status" value="1"/>
</dbReference>
<comment type="similarity">
    <text evidence="2">Belongs to the bacterial solute-binding protein 8 family.</text>
</comment>
<dbReference type="AlphaFoldDB" id="F6CVK3"/>
<accession>F6CVK3</accession>
<feature type="domain" description="Fe/B12 periplasmic-binding" evidence="7">
    <location>
        <begin position="45"/>
        <end position="312"/>
    </location>
</feature>
<comment type="subcellular location">
    <subcellularLocation>
        <location evidence="1">Cell envelope</location>
    </subcellularLocation>
</comment>
<dbReference type="KEGG" id="mpc:Mar181_2345"/>
<sequence length="315" mass="34006">MSLLRGLGRSASLAIGMLCALPVLADDITVATKYGDVKVSDQIQRIVTVHEGALDAAFALGFEPVGAISTRGGDGVASYIQDIAKKVDIVGTSRETNLEAVIAQRPDIILASYRLPAEQYALLSKIAPTIVPEGKGIRPDGWIREMRVYAKALNREQKAEEIIAQVSDRAADIKHVLEAKIPADKRGTSLIRWMPQGALVLTTQFFSNGLLAQAGFDVTDADLIKRGRPHSSPLSLENLSKIDNDWIFMATLDEEGQQALAAAQQSPAFARLDVVKRDQVVPVDGQLWTSASGPIAANAILDDIQNLLDTKVQYP</sequence>
<dbReference type="GO" id="GO:1901678">
    <property type="term" value="P:iron coordination entity transport"/>
    <property type="evidence" value="ECO:0007669"/>
    <property type="project" value="UniProtKB-ARBA"/>
</dbReference>
<evidence type="ECO:0000256" key="5">
    <source>
        <dbReference type="ARBA" id="ARBA00022729"/>
    </source>
</evidence>
<evidence type="ECO:0000259" key="7">
    <source>
        <dbReference type="PROSITE" id="PS50983"/>
    </source>
</evidence>
<evidence type="ECO:0000256" key="2">
    <source>
        <dbReference type="ARBA" id="ARBA00008814"/>
    </source>
</evidence>
<keyword evidence="3" id="KW-0813">Transport</keyword>
<reference evidence="8 9" key="1">
    <citation type="journal article" date="2012" name="Stand. Genomic Sci.">
        <title>Complete genome sequence of Marinomonas posidonica type strain (IVIA-Po-181(T)).</title>
        <authorList>
            <person name="Lucas-Elio P."/>
            <person name="Goodwin L."/>
            <person name="Woyke T."/>
            <person name="Pitluck S."/>
            <person name="Nolan M."/>
            <person name="Kyrpides N.C."/>
            <person name="Detter J.C."/>
            <person name="Copeland A."/>
            <person name="Lu M."/>
            <person name="Bruce D."/>
            <person name="Detter C."/>
            <person name="Tapia R."/>
            <person name="Han S."/>
            <person name="Land M.L."/>
            <person name="Ivanova N."/>
            <person name="Mikhailova N."/>
            <person name="Johnston A.W."/>
            <person name="Sanchez-Amat A."/>
        </authorList>
    </citation>
    <scope>NUCLEOTIDE SEQUENCE [LARGE SCALE GENOMIC DNA]</scope>
    <source>
        <strain evidence="9">CECT 7376 / NCIMB 14433 / IVIA-Po-181</strain>
    </source>
</reference>
<evidence type="ECO:0000313" key="8">
    <source>
        <dbReference type="EMBL" id="AEF55380.1"/>
    </source>
</evidence>
<evidence type="ECO:0000256" key="3">
    <source>
        <dbReference type="ARBA" id="ARBA00022448"/>
    </source>
</evidence>
<name>F6CVK3_MARPP</name>
<dbReference type="HOGENOM" id="CLU_038034_0_2_6"/>
<dbReference type="InterPro" id="IPR051313">
    <property type="entry name" value="Bact_iron-sidero_bind"/>
</dbReference>
<keyword evidence="4" id="KW-0408">Iron</keyword>
<protein>
    <submittedName>
        <fullName evidence="8">ABC-type transporter, periplasmic subunit</fullName>
    </submittedName>
</protein>
<dbReference type="eggNOG" id="COG0614">
    <property type="taxonomic scope" value="Bacteria"/>
</dbReference>
<dbReference type="Proteomes" id="UP000009230">
    <property type="component" value="Chromosome"/>
</dbReference>
<dbReference type="RefSeq" id="WP_013796855.1">
    <property type="nucleotide sequence ID" value="NC_015559.1"/>
</dbReference>
<keyword evidence="4" id="KW-0410">Iron transport</keyword>
<dbReference type="Gene3D" id="3.40.50.1980">
    <property type="entry name" value="Nitrogenase molybdenum iron protein domain"/>
    <property type="match status" value="2"/>
</dbReference>
<keyword evidence="5 6" id="KW-0732">Signal</keyword>
<dbReference type="STRING" id="491952.Mar181_2345"/>
<evidence type="ECO:0000256" key="1">
    <source>
        <dbReference type="ARBA" id="ARBA00004196"/>
    </source>
</evidence>
<dbReference type="SUPFAM" id="SSF53807">
    <property type="entry name" value="Helical backbone' metal receptor"/>
    <property type="match status" value="1"/>
</dbReference>
<feature type="signal peptide" evidence="6">
    <location>
        <begin position="1"/>
        <end position="25"/>
    </location>
</feature>
<dbReference type="OrthoDB" id="9793175at2"/>
<dbReference type="GO" id="GO:0030288">
    <property type="term" value="C:outer membrane-bounded periplasmic space"/>
    <property type="evidence" value="ECO:0007669"/>
    <property type="project" value="TreeGrafter"/>
</dbReference>
<dbReference type="PANTHER" id="PTHR30532:SF25">
    <property type="entry name" value="IRON(III) DICITRATE-BINDING PERIPLASMIC PROTEIN"/>
    <property type="match status" value="1"/>
</dbReference>
<dbReference type="CDD" id="cd01146">
    <property type="entry name" value="FhuD"/>
    <property type="match status" value="1"/>
</dbReference>
<keyword evidence="4" id="KW-0406">Ion transport</keyword>
<dbReference type="EMBL" id="CP002771">
    <property type="protein sequence ID" value="AEF55380.1"/>
    <property type="molecule type" value="Genomic_DNA"/>
</dbReference>
<proteinExistence type="inferred from homology"/>
<evidence type="ECO:0000256" key="4">
    <source>
        <dbReference type="ARBA" id="ARBA00022496"/>
    </source>
</evidence>
<keyword evidence="9" id="KW-1185">Reference proteome</keyword>
<dbReference type="PANTHER" id="PTHR30532">
    <property type="entry name" value="IRON III DICITRATE-BINDING PERIPLASMIC PROTEIN"/>
    <property type="match status" value="1"/>
</dbReference>
<dbReference type="InterPro" id="IPR002491">
    <property type="entry name" value="ABC_transptr_periplasmic_BD"/>
</dbReference>
<feature type="chain" id="PRO_5003338450" evidence="6">
    <location>
        <begin position="26"/>
        <end position="315"/>
    </location>
</feature>
<gene>
    <name evidence="8" type="ordered locus">Mar181_2345</name>
</gene>
<organism evidence="8 9">
    <name type="scientific">Marinomonas posidonica (strain CECT 7376 / NCIMB 14433 / IVIA-Po-181)</name>
    <dbReference type="NCBI Taxonomy" id="491952"/>
    <lineage>
        <taxon>Bacteria</taxon>
        <taxon>Pseudomonadati</taxon>
        <taxon>Pseudomonadota</taxon>
        <taxon>Gammaproteobacteria</taxon>
        <taxon>Oceanospirillales</taxon>
        <taxon>Oceanospirillaceae</taxon>
        <taxon>Marinomonas</taxon>
    </lineage>
</organism>